<dbReference type="Proteomes" id="UP000186955">
    <property type="component" value="Unassembled WGS sequence"/>
</dbReference>
<proteinExistence type="inferred from homology"/>
<dbReference type="GO" id="GO:0005829">
    <property type="term" value="C:cytosol"/>
    <property type="evidence" value="ECO:0007669"/>
    <property type="project" value="TreeGrafter"/>
</dbReference>
<sequence>MEGQNENDELYPIAVLIDELKHDDVLLRLNAIRRLSTIALALGPERTRDELIPFLDDSVEDEDEVLTALSEELGNFTEYVGGPEYAHVLLSPLENLAAIEEPLVREKAVESLNKVCDQLSESQVEEHFVPLVLHLSKADWFTSKVSATGLYCSPYRKAAPALQQNLRQHFGALVHDETPMVRRQAANNLAKFVKEMQSDVIIDEMIPLFQYLASDDQDSVRLLTVDILIAIAEEIPKEQQPSHGVLLTSLRTLFEDKSWRVRYMVADRYEKIAKAVHEEVVTRDMVPAFVKLLKDTEAEVRTAIAGQIPGFCSLIDRDTLLNEIMTSVEDLVSDQSQHVRAALGTQISGLAPILGKEETIAHLLPMFLQMLKDDFPDVRLHIISKLEQVNKVIGIDLLSQSLLPAIVQLAEDKQWRVRLAIIEYIPLLASQLGVKFFDEQLSDLCMGWLGDTVFSIREAATQNLKKLTEVFGVEWSKESIIPKVMAMGQHPNYLYRMTTCFAVSTLAPVVTLDIIESSLLPILDRLVSDEIPNIRFNVAKSYAVLIDTLRRLPEDKTLVEVEKSEETITPSPKAQDLIQQNVLPSLEKLQEDDDVDVRYFATTAGGAQEESMQTSP</sequence>
<feature type="repeat" description="HEAT" evidence="4">
    <location>
        <begin position="12"/>
        <end position="50"/>
    </location>
</feature>
<evidence type="ECO:0000259" key="5">
    <source>
        <dbReference type="Pfam" id="PF22646"/>
    </source>
</evidence>
<protein>
    <submittedName>
        <fullName evidence="7">Protein phosphatase PP2A regulatory subunit A</fullName>
    </submittedName>
</protein>
<dbReference type="FunFam" id="1.25.10.10:FF:000011">
    <property type="entry name" value="Serine/threonine-protein phosphatase 2A regulatory subunit A alpha isoform"/>
    <property type="match status" value="1"/>
</dbReference>
<organism evidence="7 8">
    <name type="scientific">Penicillium subrubescens</name>
    <dbReference type="NCBI Taxonomy" id="1316194"/>
    <lineage>
        <taxon>Eukaryota</taxon>
        <taxon>Fungi</taxon>
        <taxon>Dikarya</taxon>
        <taxon>Ascomycota</taxon>
        <taxon>Pezizomycotina</taxon>
        <taxon>Eurotiomycetes</taxon>
        <taxon>Eurotiomycetidae</taxon>
        <taxon>Eurotiales</taxon>
        <taxon>Aspergillaceae</taxon>
        <taxon>Penicillium</taxon>
    </lineage>
</organism>
<keyword evidence="8" id="KW-1185">Reference proteome</keyword>
<dbReference type="InterPro" id="IPR016024">
    <property type="entry name" value="ARM-type_fold"/>
</dbReference>
<dbReference type="InterPro" id="IPR055231">
    <property type="entry name" value="2AA_helical"/>
</dbReference>
<accession>A0A1Q5T0C8</accession>
<dbReference type="InterPro" id="IPR011989">
    <property type="entry name" value="ARM-like"/>
</dbReference>
<dbReference type="Pfam" id="PF22646">
    <property type="entry name" value="PPP2R1A-like_HEAT"/>
    <property type="match status" value="1"/>
</dbReference>
<dbReference type="GO" id="GO:0005634">
    <property type="term" value="C:nucleus"/>
    <property type="evidence" value="ECO:0007669"/>
    <property type="project" value="TreeGrafter"/>
</dbReference>
<comment type="caution">
    <text evidence="7">The sequence shown here is derived from an EMBL/GenBank/DDBJ whole genome shotgun (WGS) entry which is preliminary data.</text>
</comment>
<dbReference type="PROSITE" id="PS50077">
    <property type="entry name" value="HEAT_REPEAT"/>
    <property type="match status" value="9"/>
</dbReference>
<feature type="repeat" description="HEAT" evidence="4">
    <location>
        <begin position="324"/>
        <end position="362"/>
    </location>
</feature>
<evidence type="ECO:0000313" key="7">
    <source>
        <dbReference type="EMBL" id="OKO93727.1"/>
    </source>
</evidence>
<feature type="domain" description="Phosphatase 2A Regulatory Subunit A helical" evidence="6">
    <location>
        <begin position="366"/>
        <end position="533"/>
    </location>
</feature>
<comment type="similarity">
    <text evidence="3">Belongs to the phosphatase 2A regulatory subunit A family.</text>
</comment>
<name>A0A1Q5T0C8_9EURO</name>
<dbReference type="Gene3D" id="1.25.10.10">
    <property type="entry name" value="Leucine-rich Repeat Variant"/>
    <property type="match status" value="1"/>
</dbReference>
<feature type="repeat" description="HEAT" evidence="4">
    <location>
        <begin position="285"/>
        <end position="323"/>
    </location>
</feature>
<gene>
    <name evidence="7" type="ORF">PENSUB_12006</name>
</gene>
<dbReference type="GO" id="GO:0000159">
    <property type="term" value="C:protein phosphatase type 2A complex"/>
    <property type="evidence" value="ECO:0007669"/>
    <property type="project" value="TreeGrafter"/>
</dbReference>
<reference evidence="7 8" key="1">
    <citation type="submission" date="2016-10" db="EMBL/GenBank/DDBJ databases">
        <title>Genome sequence of the ascomycete fungus Penicillium subrubescens.</title>
        <authorList>
            <person name="De Vries R.P."/>
            <person name="Peng M."/>
            <person name="Dilokpimol A."/>
            <person name="Hilden K."/>
            <person name="Makela M.R."/>
            <person name="Grigoriev I."/>
            <person name="Riley R."/>
            <person name="Granchi Z."/>
        </authorList>
    </citation>
    <scope>NUCLEOTIDE SEQUENCE [LARGE SCALE GENOMIC DNA]</scope>
    <source>
        <strain evidence="7 8">CBS 132785</strain>
    </source>
</reference>
<dbReference type="Pfam" id="PF22956">
    <property type="entry name" value="VPS15-like_hel"/>
    <property type="match status" value="1"/>
</dbReference>
<feature type="domain" description="Phosphatase PP2A regulatory subunit A/Splicing factor 3B subunit 1-like HEAT repeat" evidence="5">
    <location>
        <begin position="278"/>
        <end position="355"/>
    </location>
</feature>
<dbReference type="PANTHER" id="PTHR10648">
    <property type="entry name" value="SERINE/THREONINE-PROTEIN PHOSPHATASE PP2A 65 KDA REGULATORY SUBUNIT"/>
    <property type="match status" value="1"/>
</dbReference>
<evidence type="ECO:0000256" key="3">
    <source>
        <dbReference type="ARBA" id="ARBA00038332"/>
    </source>
</evidence>
<dbReference type="EMBL" id="MNBE01000723">
    <property type="protein sequence ID" value="OKO93727.1"/>
    <property type="molecule type" value="Genomic_DNA"/>
</dbReference>
<dbReference type="SUPFAM" id="SSF48371">
    <property type="entry name" value="ARM repeat"/>
    <property type="match status" value="1"/>
</dbReference>
<dbReference type="OrthoDB" id="340346at2759"/>
<feature type="repeat" description="HEAT" evidence="4">
    <location>
        <begin position="519"/>
        <end position="557"/>
    </location>
</feature>
<evidence type="ECO:0000256" key="2">
    <source>
        <dbReference type="ARBA" id="ARBA00023242"/>
    </source>
</evidence>
<dbReference type="PANTHER" id="PTHR10648:SF4">
    <property type="entry name" value="PROTEIN PHOSPHATASE 2 (FORMERLY 2A), REGULATORY SUBUNIT A, BETA ISOFORM-RELATED"/>
    <property type="match status" value="1"/>
</dbReference>
<evidence type="ECO:0000256" key="4">
    <source>
        <dbReference type="PROSITE-ProRule" id="PRU00103"/>
    </source>
</evidence>
<evidence type="ECO:0000259" key="6">
    <source>
        <dbReference type="Pfam" id="PF22956"/>
    </source>
</evidence>
<dbReference type="InterPro" id="IPR051023">
    <property type="entry name" value="PP2A_Regulatory_Subunit_A"/>
</dbReference>
<dbReference type="InterPro" id="IPR054573">
    <property type="entry name" value="PP2A/SF3B1-like_HEAT"/>
</dbReference>
<dbReference type="GO" id="GO:0019888">
    <property type="term" value="F:protein phosphatase regulator activity"/>
    <property type="evidence" value="ECO:0007669"/>
    <property type="project" value="TreeGrafter"/>
</dbReference>
<keyword evidence="1" id="KW-0677">Repeat</keyword>
<dbReference type="STRING" id="1316194.A0A1Q5T0C8"/>
<feature type="repeat" description="HEAT" evidence="4">
    <location>
        <begin position="89"/>
        <end position="127"/>
    </location>
</feature>
<dbReference type="InterPro" id="IPR021133">
    <property type="entry name" value="HEAT_type_2"/>
</dbReference>
<evidence type="ECO:0000256" key="1">
    <source>
        <dbReference type="ARBA" id="ARBA00022737"/>
    </source>
</evidence>
<keyword evidence="2" id="KW-0539">Nucleus</keyword>
<feature type="repeat" description="HEAT" evidence="4">
    <location>
        <begin position="246"/>
        <end position="284"/>
    </location>
</feature>
<dbReference type="AlphaFoldDB" id="A0A1Q5T0C8"/>
<evidence type="ECO:0000313" key="8">
    <source>
        <dbReference type="Proteomes" id="UP000186955"/>
    </source>
</evidence>
<feature type="repeat" description="HEAT" evidence="4">
    <location>
        <begin position="205"/>
        <end position="243"/>
    </location>
</feature>
<feature type="repeat" description="HEAT" evidence="4">
    <location>
        <begin position="402"/>
        <end position="440"/>
    </location>
</feature>
<feature type="repeat" description="HEAT" evidence="4">
    <location>
        <begin position="363"/>
        <end position="401"/>
    </location>
</feature>